<accession>A0A1U7HE90</accession>
<organism evidence="1 2">
    <name type="scientific">Hydrococcus rivularis NIES-593</name>
    <dbReference type="NCBI Taxonomy" id="1921803"/>
    <lineage>
        <taxon>Bacteria</taxon>
        <taxon>Bacillati</taxon>
        <taxon>Cyanobacteriota</taxon>
        <taxon>Cyanophyceae</taxon>
        <taxon>Pleurocapsales</taxon>
        <taxon>Hydrococcaceae</taxon>
        <taxon>Hydrococcus</taxon>
    </lineage>
</organism>
<protein>
    <submittedName>
        <fullName evidence="1">Uncharacterized protein</fullName>
    </submittedName>
</protein>
<gene>
    <name evidence="1" type="ORF">NIES593_14620</name>
</gene>
<proteinExistence type="predicted"/>
<keyword evidence="2" id="KW-1185">Reference proteome</keyword>
<sequence length="78" mass="9085">MKNGRIPDNWQLMMLFRQLFDRESSTHTYLVADPTLKILISPIAFLTFALTDCAIRFKSAQLYDKRSLNLLIEHSLLV</sequence>
<evidence type="ECO:0000313" key="2">
    <source>
        <dbReference type="Proteomes" id="UP000186868"/>
    </source>
</evidence>
<dbReference type="EMBL" id="MRCB01000017">
    <property type="protein sequence ID" value="OKH21896.1"/>
    <property type="molecule type" value="Genomic_DNA"/>
</dbReference>
<comment type="caution">
    <text evidence="1">The sequence shown here is derived from an EMBL/GenBank/DDBJ whole genome shotgun (WGS) entry which is preliminary data.</text>
</comment>
<dbReference type="Proteomes" id="UP000186868">
    <property type="component" value="Unassembled WGS sequence"/>
</dbReference>
<dbReference type="AlphaFoldDB" id="A0A1U7HE90"/>
<dbReference type="STRING" id="1921803.NIES593_14620"/>
<evidence type="ECO:0000313" key="1">
    <source>
        <dbReference type="EMBL" id="OKH21896.1"/>
    </source>
</evidence>
<name>A0A1U7HE90_9CYAN</name>
<reference evidence="1 2" key="1">
    <citation type="submission" date="2016-11" db="EMBL/GenBank/DDBJ databases">
        <title>Draft Genome Sequences of Nine Cyanobacterial Strains from Diverse Habitats.</title>
        <authorList>
            <person name="Zhu T."/>
            <person name="Hou S."/>
            <person name="Lu X."/>
            <person name="Hess W.R."/>
        </authorList>
    </citation>
    <scope>NUCLEOTIDE SEQUENCE [LARGE SCALE GENOMIC DNA]</scope>
    <source>
        <strain evidence="1 2">NIES-593</strain>
    </source>
</reference>